<name>A0ABP3X3L7_9ALTE</name>
<evidence type="ECO:0000313" key="1">
    <source>
        <dbReference type="EMBL" id="GAA0858565.1"/>
    </source>
</evidence>
<protein>
    <submittedName>
        <fullName evidence="1">DUF2797 domain-containing protein</fullName>
    </submittedName>
</protein>
<dbReference type="Pfam" id="PF10977">
    <property type="entry name" value="DUF2797"/>
    <property type="match status" value="1"/>
</dbReference>
<evidence type="ECO:0000313" key="2">
    <source>
        <dbReference type="Proteomes" id="UP001500359"/>
    </source>
</evidence>
<accession>A0ABP3X3L7</accession>
<keyword evidence="2" id="KW-1185">Reference proteome</keyword>
<proteinExistence type="predicted"/>
<organism evidence="1 2">
    <name type="scientific">Aliiglaciecola litoralis</name>
    <dbReference type="NCBI Taxonomy" id="582857"/>
    <lineage>
        <taxon>Bacteria</taxon>
        <taxon>Pseudomonadati</taxon>
        <taxon>Pseudomonadota</taxon>
        <taxon>Gammaproteobacteria</taxon>
        <taxon>Alteromonadales</taxon>
        <taxon>Alteromonadaceae</taxon>
        <taxon>Aliiglaciecola</taxon>
    </lineage>
</organism>
<reference evidence="2" key="1">
    <citation type="journal article" date="2019" name="Int. J. Syst. Evol. Microbiol.">
        <title>The Global Catalogue of Microorganisms (GCM) 10K type strain sequencing project: providing services to taxonomists for standard genome sequencing and annotation.</title>
        <authorList>
            <consortium name="The Broad Institute Genomics Platform"/>
            <consortium name="The Broad Institute Genome Sequencing Center for Infectious Disease"/>
            <person name="Wu L."/>
            <person name="Ma J."/>
        </authorList>
    </citation>
    <scope>NUCLEOTIDE SEQUENCE [LARGE SCALE GENOMIC DNA]</scope>
    <source>
        <strain evidence="2">JCM 15896</strain>
    </source>
</reference>
<gene>
    <name evidence="1" type="ORF">GCM10009114_28640</name>
</gene>
<dbReference type="InterPro" id="IPR021246">
    <property type="entry name" value="DUF2797"/>
</dbReference>
<dbReference type="EMBL" id="BAAAFD010000009">
    <property type="protein sequence ID" value="GAA0858565.1"/>
    <property type="molecule type" value="Genomic_DNA"/>
</dbReference>
<dbReference type="Proteomes" id="UP001500359">
    <property type="component" value="Unassembled WGS sequence"/>
</dbReference>
<sequence length="276" mass="31306">MYSGNIRKMQVAAQPGEAVKYSLPIGDEQIDMTALVGSSIRVKHSQQIHCIHCQTKTKKSFNQGYCYRCLIKLAQCDTCIIKPENCHYHLGTCREPKWGEENCMQSHFVYLANTGTTKIGITRHVTDGISSRWIDQGATQALAILRVKSRLVSGLVETVFKQHIADKTNWRTMLKGAPEQVDLISLREQLFNQVEGELDMISSEHGIQALSMIDAQPVEITYPVQAYPDKVKSINLDKEQEFEGTLNGIKGQYWLLDNDRVINMRKYAGYHLEIEV</sequence>
<comment type="caution">
    <text evidence="1">The sequence shown here is derived from an EMBL/GenBank/DDBJ whole genome shotgun (WGS) entry which is preliminary data.</text>
</comment>